<sequence length="552" mass="61905">MEATKVFDWIGRHRKTIQAYIIPGLVVLAGLVYVLVYATGGIKYVYSHSMYIPILLAGFIFGIKGGILMGLFAGFVLGPFMPINIETGEMQQTANWLYRTGFFTLIGAFSGAVSDGVGYYMRHLKWLSRHNDATELPNRSALFDALKVLREKRKSESTIYLVLVSIENTLELKSAFGFNVIDQATRQLAKRLQDCNGGQVVYHTDSAQLALVLTGSDEHNHDVLEQLGEAVQEPVLFNDIPIHIEARMGYAMLNKIKKDPHVYLQRAEAALALAQERDQDVTVFSPEIVSKTEENLMILGELKNALANGQISLHYQPKIDLSNGNICSVEALMRWNHPERGMIPPGLFIPRAEQSTLIQTVTEFALEEALSQIKSWKRQGIEIPIAVNISTRNLLHPHFTDLVLSLLEKYQLSGECLELEVTEGSLMVDMEKTIDELIRLAGAKLTISIDDFGTGYSSLQYLHRLPASLIKIDQSFVRRLPNDKGAAHIIDAAVTLAKKMDIQTIAEGVETREVYDYLRNIGCNMVQGYYIAKPLPVKEFNDWYQQRHGVYG</sequence>
<keyword evidence="3" id="KW-0472">Membrane</keyword>
<name>C7R6S6_KANKD</name>
<dbReference type="OrthoDB" id="9804951at2"/>
<dbReference type="InterPro" id="IPR043128">
    <property type="entry name" value="Rev_trsase/Diguanyl_cyclase"/>
</dbReference>
<feature type="domain" description="EAL" evidence="4">
    <location>
        <begin position="295"/>
        <end position="548"/>
    </location>
</feature>
<dbReference type="Gene3D" id="3.20.20.450">
    <property type="entry name" value="EAL domain"/>
    <property type="match status" value="1"/>
</dbReference>
<dbReference type="EMBL" id="CP001707">
    <property type="protein sequence ID" value="ACV25592.1"/>
    <property type="molecule type" value="Genomic_DNA"/>
</dbReference>
<dbReference type="HOGENOM" id="CLU_000445_70_50_6"/>
<feature type="domain" description="GGDEF" evidence="5">
    <location>
        <begin position="157"/>
        <end position="287"/>
    </location>
</feature>
<keyword evidence="3" id="KW-1133">Transmembrane helix</keyword>
<dbReference type="PANTHER" id="PTHR33121:SF71">
    <property type="entry name" value="OXYGEN SENSOR PROTEIN DOSP"/>
    <property type="match status" value="1"/>
</dbReference>
<dbReference type="SMART" id="SM00267">
    <property type="entry name" value="GGDEF"/>
    <property type="match status" value="1"/>
</dbReference>
<keyword evidence="3" id="KW-0812">Transmembrane</keyword>
<dbReference type="Pfam" id="PF00563">
    <property type="entry name" value="EAL"/>
    <property type="match status" value="1"/>
</dbReference>
<dbReference type="InterPro" id="IPR001633">
    <property type="entry name" value="EAL_dom"/>
</dbReference>
<feature type="transmembrane region" description="Helical" evidence="3">
    <location>
        <begin position="50"/>
        <end position="76"/>
    </location>
</feature>
<dbReference type="InterPro" id="IPR035919">
    <property type="entry name" value="EAL_sf"/>
</dbReference>
<dbReference type="SUPFAM" id="SSF141868">
    <property type="entry name" value="EAL domain-like"/>
    <property type="match status" value="1"/>
</dbReference>
<evidence type="ECO:0000259" key="5">
    <source>
        <dbReference type="PROSITE" id="PS50887"/>
    </source>
</evidence>
<evidence type="ECO:0000259" key="4">
    <source>
        <dbReference type="PROSITE" id="PS50883"/>
    </source>
</evidence>
<dbReference type="EC" id="3.1.4.52" evidence="1"/>
<dbReference type="STRING" id="523791.Kkor_0171"/>
<gene>
    <name evidence="6" type="ordered locus">Kkor_0171</name>
</gene>
<dbReference type="InterPro" id="IPR000160">
    <property type="entry name" value="GGDEF_dom"/>
</dbReference>
<dbReference type="eggNOG" id="COG2199">
    <property type="taxonomic scope" value="Bacteria"/>
</dbReference>
<dbReference type="SUPFAM" id="SSF55073">
    <property type="entry name" value="Nucleotide cyclase"/>
    <property type="match status" value="1"/>
</dbReference>
<dbReference type="InterPro" id="IPR029787">
    <property type="entry name" value="Nucleotide_cyclase"/>
</dbReference>
<dbReference type="Pfam" id="PF00990">
    <property type="entry name" value="GGDEF"/>
    <property type="match status" value="1"/>
</dbReference>
<evidence type="ECO:0000256" key="2">
    <source>
        <dbReference type="ARBA" id="ARBA00022636"/>
    </source>
</evidence>
<dbReference type="SMART" id="SM00052">
    <property type="entry name" value="EAL"/>
    <property type="match status" value="1"/>
</dbReference>
<proteinExistence type="predicted"/>
<dbReference type="RefSeq" id="WP_012800107.1">
    <property type="nucleotide sequence ID" value="NC_013166.1"/>
</dbReference>
<keyword evidence="2" id="KW-0973">c-di-GMP</keyword>
<evidence type="ECO:0000256" key="3">
    <source>
        <dbReference type="SAM" id="Phobius"/>
    </source>
</evidence>
<reference evidence="6 7" key="1">
    <citation type="journal article" date="2009" name="Stand. Genomic Sci.">
        <title>Complete genome sequence of Kangiella koreensis type strain (SW-125).</title>
        <authorList>
            <person name="Han C."/>
            <person name="Sikorski J."/>
            <person name="Lapidus A."/>
            <person name="Nolan M."/>
            <person name="Glavina Del Rio T."/>
            <person name="Tice H."/>
            <person name="Cheng J.F."/>
            <person name="Lucas S."/>
            <person name="Chen F."/>
            <person name="Copeland A."/>
            <person name="Ivanova N."/>
            <person name="Mavromatis K."/>
            <person name="Ovchinnikova G."/>
            <person name="Pati A."/>
            <person name="Bruce D."/>
            <person name="Goodwin L."/>
            <person name="Pitluck S."/>
            <person name="Chen A."/>
            <person name="Palaniappan K."/>
            <person name="Land M."/>
            <person name="Hauser L."/>
            <person name="Chang Y.J."/>
            <person name="Jeffries C.D."/>
            <person name="Chain P."/>
            <person name="Saunders E."/>
            <person name="Brettin T."/>
            <person name="Goker M."/>
            <person name="Tindall B.J."/>
            <person name="Bristow J."/>
            <person name="Eisen J.A."/>
            <person name="Markowitz V."/>
            <person name="Hugenholtz P."/>
            <person name="Kyrpides N.C."/>
            <person name="Klenk H.P."/>
            <person name="Detter J.C."/>
        </authorList>
    </citation>
    <scope>NUCLEOTIDE SEQUENCE [LARGE SCALE GENOMIC DNA]</scope>
    <source>
        <strain evidence="7">DSM 16069 / KCTC 12182 / SW-125</strain>
    </source>
</reference>
<evidence type="ECO:0000313" key="6">
    <source>
        <dbReference type="EMBL" id="ACV25592.1"/>
    </source>
</evidence>
<dbReference type="InParanoid" id="C7R6S6"/>
<dbReference type="FunFam" id="3.20.20.450:FF:000001">
    <property type="entry name" value="Cyclic di-GMP phosphodiesterase yahA"/>
    <property type="match status" value="1"/>
</dbReference>
<dbReference type="PROSITE" id="PS50883">
    <property type="entry name" value="EAL"/>
    <property type="match status" value="1"/>
</dbReference>
<keyword evidence="7" id="KW-1185">Reference proteome</keyword>
<dbReference type="PANTHER" id="PTHR33121">
    <property type="entry name" value="CYCLIC DI-GMP PHOSPHODIESTERASE PDEF"/>
    <property type="match status" value="1"/>
</dbReference>
<feature type="transmembrane region" description="Helical" evidence="3">
    <location>
        <begin position="96"/>
        <end position="120"/>
    </location>
</feature>
<dbReference type="Gene3D" id="3.30.70.270">
    <property type="match status" value="1"/>
</dbReference>
<evidence type="ECO:0000313" key="7">
    <source>
        <dbReference type="Proteomes" id="UP000001231"/>
    </source>
</evidence>
<protein>
    <recommendedName>
        <fullName evidence="1">cyclic-guanylate-specific phosphodiesterase</fullName>
        <ecNumber evidence="1">3.1.4.52</ecNumber>
    </recommendedName>
</protein>
<dbReference type="Proteomes" id="UP000001231">
    <property type="component" value="Chromosome"/>
</dbReference>
<feature type="transmembrane region" description="Helical" evidence="3">
    <location>
        <begin position="20"/>
        <end position="38"/>
    </location>
</feature>
<dbReference type="CDD" id="cd01948">
    <property type="entry name" value="EAL"/>
    <property type="match status" value="1"/>
</dbReference>
<evidence type="ECO:0000256" key="1">
    <source>
        <dbReference type="ARBA" id="ARBA00012282"/>
    </source>
</evidence>
<dbReference type="PROSITE" id="PS50887">
    <property type="entry name" value="GGDEF"/>
    <property type="match status" value="1"/>
</dbReference>
<dbReference type="AlphaFoldDB" id="C7R6S6"/>
<dbReference type="InterPro" id="IPR050706">
    <property type="entry name" value="Cyclic-di-GMP_PDE-like"/>
</dbReference>
<dbReference type="GO" id="GO:0071111">
    <property type="term" value="F:cyclic-guanylate-specific phosphodiesterase activity"/>
    <property type="evidence" value="ECO:0007669"/>
    <property type="project" value="UniProtKB-EC"/>
</dbReference>
<dbReference type="KEGG" id="kko:Kkor_0171"/>
<accession>C7R6S6</accession>
<organism evidence="6 7">
    <name type="scientific">Kangiella koreensis (strain DSM 16069 / JCM 12317 / KCTC 12182 / SW-125)</name>
    <dbReference type="NCBI Taxonomy" id="523791"/>
    <lineage>
        <taxon>Bacteria</taxon>
        <taxon>Pseudomonadati</taxon>
        <taxon>Pseudomonadota</taxon>
        <taxon>Gammaproteobacteria</taxon>
        <taxon>Kangiellales</taxon>
        <taxon>Kangiellaceae</taxon>
        <taxon>Kangiella</taxon>
    </lineage>
</organism>
<dbReference type="eggNOG" id="COG2200">
    <property type="taxonomic scope" value="Bacteria"/>
</dbReference>